<feature type="transmembrane region" description="Helical" evidence="7">
    <location>
        <begin position="99"/>
        <end position="118"/>
    </location>
</feature>
<keyword evidence="10" id="KW-1185">Reference proteome</keyword>
<gene>
    <name evidence="9" type="ORF">WN55_02037</name>
</gene>
<dbReference type="InterPro" id="IPR050911">
    <property type="entry name" value="DRAM/TMEM150_Autophagy_Mod"/>
</dbReference>
<comment type="subcellular location">
    <subcellularLocation>
        <location evidence="1">Endomembrane system</location>
        <topology evidence="1">Multi-pass membrane protein</topology>
    </subcellularLocation>
</comment>
<evidence type="ECO:0000256" key="6">
    <source>
        <dbReference type="SAM" id="MobiDB-lite"/>
    </source>
</evidence>
<feature type="compositionally biased region" description="Basic and acidic residues" evidence="6">
    <location>
        <begin position="469"/>
        <end position="480"/>
    </location>
</feature>
<feature type="region of interest" description="Disordered" evidence="6">
    <location>
        <begin position="594"/>
        <end position="672"/>
    </location>
</feature>
<dbReference type="InterPro" id="IPR019402">
    <property type="entry name" value="CWH43_N"/>
</dbReference>
<feature type="transmembrane region" description="Helical" evidence="7">
    <location>
        <begin position="58"/>
        <end position="78"/>
    </location>
</feature>
<evidence type="ECO:0000256" key="1">
    <source>
        <dbReference type="ARBA" id="ARBA00004127"/>
    </source>
</evidence>
<feature type="transmembrane region" description="Helical" evidence="7">
    <location>
        <begin position="209"/>
        <end position="229"/>
    </location>
</feature>
<sequence length="956" mass="107415">IMDKQDYLVNLHYLPIFVFIALPSVFILTYVIAVLLGHVEAGFPYISDAATYAPESCIFAQFINMIAMLMSFVVYIRYSQVKECSSTFSLQASLPKWNHWALIFGLTSTFGLSVVANFQETSVIVVHFIGALLCFGCGTAYFWTQAVCSFYLHPLGCSLRLAHLRTALSIFCTVCFFITLITGVLSHLAYKGTNPRKWYKEDGGWELHVASTATEWFCAAAFCVYLLTFTDEFRDIKISHPRVNLCRGAGGYVNFLSHSPVNTPCPGYRYRESREALLDEGAPLVGTTPPATCDIERRTDVLCPVQVHVQDPAIHERRRQASKREDTKNAKKWGEDYPRKWIDLDENVLNGYILIDDTCLETTVAPDDSQEIPFLEGATEGDDDDDDDDADSHGKSEASIYSRLRQGLARKPGEDFDFCTTYPLANSHGSGREWSSHPKYSELYSQLAFKNFPQATRDDATNYSVANSHGDRSVSSETREGSCAGNIGDRMNWDSRQNTNHEIGNSQNSYGVRLETKSETPDAEPASDIEQCLVQIEESLLNIEQNLLHVQDLDIPELRSLLYKSPSIEKSLFEVQDILYADGIVPVIKKKKSLSLESEEDNEDDEEDEEEEEQVWVDRNLTIKDNDDKDGNPGAGFFDPSNEESSDTTNPGETSQSGSVNDRMNGSTILPEEESSGYIVKTMNFIPNSLNKTLPRRIVLDGAKENIRLCSSEPEEPTSIDYNLNTTCAEKKLFCRDKCHSRTNSLDENSTFLNLDSADKRQTGKSSLQNLLFESTNGNSMDLSVKARSEEILQNPREKFLRNLNRRGINDKRWTIMEAKTEDFRKKIESIAAHRRFAVPSTNDPKRTRVSRESMERSTSSREKSPSRPKRGAIPGDKGQNKDKESSGSKSFEKRKRKKMSSRSQSSSENALVPSKLISLSLSLLLAALLQAVRCLTDLVEDAFKSVSYDRNGLLQ</sequence>
<feature type="compositionally biased region" description="Polar residues" evidence="6">
    <location>
        <begin position="647"/>
        <end position="668"/>
    </location>
</feature>
<keyword evidence="5 7" id="KW-0472">Membrane</keyword>
<dbReference type="GO" id="GO:0012505">
    <property type="term" value="C:endomembrane system"/>
    <property type="evidence" value="ECO:0007669"/>
    <property type="project" value="UniProtKB-SubCell"/>
</dbReference>
<comment type="similarity">
    <text evidence="2">Belongs to the DRAM/TMEM150 family.</text>
</comment>
<keyword evidence="3 7" id="KW-0812">Transmembrane</keyword>
<dbReference type="Pfam" id="PF10277">
    <property type="entry name" value="Frag1"/>
    <property type="match status" value="1"/>
</dbReference>
<dbReference type="PANTHER" id="PTHR21324">
    <property type="entry name" value="FASTING-INDUCIBLE INTEGRAL MEMBRANE PROTEIN TM6P1-RELATED"/>
    <property type="match status" value="1"/>
</dbReference>
<protein>
    <submittedName>
        <fullName evidence="9">DNA damage-regulated autophagy modulator protein 2</fullName>
    </submittedName>
</protein>
<feature type="compositionally biased region" description="Basic and acidic residues" evidence="6">
    <location>
        <begin position="621"/>
        <end position="631"/>
    </location>
</feature>
<proteinExistence type="inferred from homology"/>
<dbReference type="Proteomes" id="UP000076502">
    <property type="component" value="Unassembled WGS sequence"/>
</dbReference>
<evidence type="ECO:0000256" key="3">
    <source>
        <dbReference type="ARBA" id="ARBA00022692"/>
    </source>
</evidence>
<feature type="compositionally biased region" description="Polar residues" evidence="6">
    <location>
        <begin position="494"/>
        <end position="510"/>
    </location>
</feature>
<feature type="transmembrane region" description="Helical" evidence="7">
    <location>
        <begin position="12"/>
        <end position="38"/>
    </location>
</feature>
<evidence type="ECO:0000256" key="7">
    <source>
        <dbReference type="SAM" id="Phobius"/>
    </source>
</evidence>
<feature type="compositionally biased region" description="Basic and acidic residues" evidence="6">
    <location>
        <begin position="844"/>
        <end position="866"/>
    </location>
</feature>
<feature type="region of interest" description="Disordered" evidence="6">
    <location>
        <begin position="374"/>
        <end position="398"/>
    </location>
</feature>
<feature type="domain" description="CWH43-like N-terminal" evidence="8">
    <location>
        <begin position="11"/>
        <end position="236"/>
    </location>
</feature>
<evidence type="ECO:0000313" key="9">
    <source>
        <dbReference type="EMBL" id="KZC04150.1"/>
    </source>
</evidence>
<evidence type="ECO:0000256" key="2">
    <source>
        <dbReference type="ARBA" id="ARBA00006565"/>
    </source>
</evidence>
<feature type="compositionally biased region" description="Acidic residues" evidence="6">
    <location>
        <begin position="597"/>
        <end position="615"/>
    </location>
</feature>
<organism evidence="9 10">
    <name type="scientific">Dufourea novaeangliae</name>
    <name type="common">Sweat bee</name>
    <dbReference type="NCBI Taxonomy" id="178035"/>
    <lineage>
        <taxon>Eukaryota</taxon>
        <taxon>Metazoa</taxon>
        <taxon>Ecdysozoa</taxon>
        <taxon>Arthropoda</taxon>
        <taxon>Hexapoda</taxon>
        <taxon>Insecta</taxon>
        <taxon>Pterygota</taxon>
        <taxon>Neoptera</taxon>
        <taxon>Endopterygota</taxon>
        <taxon>Hymenoptera</taxon>
        <taxon>Apocrita</taxon>
        <taxon>Aculeata</taxon>
        <taxon>Apoidea</taxon>
        <taxon>Anthophila</taxon>
        <taxon>Halictidae</taxon>
        <taxon>Rophitinae</taxon>
        <taxon>Dufourea</taxon>
    </lineage>
</organism>
<feature type="region of interest" description="Disordered" evidence="6">
    <location>
        <begin position="836"/>
        <end position="910"/>
    </location>
</feature>
<dbReference type="PANTHER" id="PTHR21324:SF2">
    <property type="entry name" value="EG:22E5.9 PROTEIN"/>
    <property type="match status" value="1"/>
</dbReference>
<feature type="compositionally biased region" description="Acidic residues" evidence="6">
    <location>
        <begin position="379"/>
        <end position="390"/>
    </location>
</feature>
<name>A0A154NZ57_DUFNO</name>
<dbReference type="EMBL" id="KQ434777">
    <property type="protein sequence ID" value="KZC04150.1"/>
    <property type="molecule type" value="Genomic_DNA"/>
</dbReference>
<evidence type="ECO:0000256" key="5">
    <source>
        <dbReference type="ARBA" id="ARBA00023136"/>
    </source>
</evidence>
<reference evidence="9 10" key="1">
    <citation type="submission" date="2015-07" db="EMBL/GenBank/DDBJ databases">
        <title>The genome of Dufourea novaeangliae.</title>
        <authorList>
            <person name="Pan H."/>
            <person name="Kapheim K."/>
        </authorList>
    </citation>
    <scope>NUCLEOTIDE SEQUENCE [LARGE SCALE GENOMIC DNA]</scope>
    <source>
        <strain evidence="9">0120121106</strain>
        <tissue evidence="9">Whole body</tissue>
    </source>
</reference>
<dbReference type="AlphaFoldDB" id="A0A154NZ57"/>
<evidence type="ECO:0000313" key="10">
    <source>
        <dbReference type="Proteomes" id="UP000076502"/>
    </source>
</evidence>
<accession>A0A154NZ57</accession>
<feature type="non-terminal residue" evidence="9">
    <location>
        <position position="1"/>
    </location>
</feature>
<feature type="transmembrane region" description="Helical" evidence="7">
    <location>
        <begin position="124"/>
        <end position="143"/>
    </location>
</feature>
<evidence type="ECO:0000259" key="8">
    <source>
        <dbReference type="Pfam" id="PF10277"/>
    </source>
</evidence>
<feature type="transmembrane region" description="Helical" evidence="7">
    <location>
        <begin position="164"/>
        <end position="189"/>
    </location>
</feature>
<feature type="region of interest" description="Disordered" evidence="6">
    <location>
        <begin position="463"/>
        <end position="526"/>
    </location>
</feature>
<evidence type="ECO:0000256" key="4">
    <source>
        <dbReference type="ARBA" id="ARBA00022989"/>
    </source>
</evidence>
<dbReference type="OrthoDB" id="191706at2759"/>
<keyword evidence="4 7" id="KW-1133">Transmembrane helix</keyword>